<dbReference type="InterPro" id="IPR000086">
    <property type="entry name" value="NUDIX_hydrolase_dom"/>
</dbReference>
<dbReference type="GO" id="GO:0004081">
    <property type="term" value="F:bis(5'-nucleosyl)-tetraphosphatase (asymmetrical) activity"/>
    <property type="evidence" value="ECO:0007669"/>
    <property type="project" value="TreeGrafter"/>
</dbReference>
<dbReference type="InterPro" id="IPR015797">
    <property type="entry name" value="NUDIX_hydrolase-like_dom_sf"/>
</dbReference>
<dbReference type="GO" id="GO:0006754">
    <property type="term" value="P:ATP biosynthetic process"/>
    <property type="evidence" value="ECO:0007669"/>
    <property type="project" value="TreeGrafter"/>
</dbReference>
<dbReference type="PROSITE" id="PS51462">
    <property type="entry name" value="NUDIX"/>
    <property type="match status" value="1"/>
</dbReference>
<dbReference type="PROSITE" id="PS00893">
    <property type="entry name" value="NUDIX_BOX"/>
    <property type="match status" value="1"/>
</dbReference>
<sequence>MASSSSPQKIYYPGQFVVSAGSILFRRSPDSQNLQICLLYHTIKNEWLLPKGRKDCGESIEATAVRETYEETGYPCKLLPCKMLTRAPAHGVHTKDMVREAEQITEPIAINVRDQGPEGEGAKIIFWYISEVVGDGKKVEGTQMDTENFASEFMDAEEAIQKLTFKADQDIAAKGLEIVRNSGTM</sequence>
<dbReference type="InterPro" id="IPR020084">
    <property type="entry name" value="NUDIX_hydrolase_CS"/>
</dbReference>
<reference evidence="3" key="1">
    <citation type="journal article" date="2019" name="Environ. Microbiol.">
        <title>Fungal ecological strategies reflected in gene transcription - a case study of two litter decomposers.</title>
        <authorList>
            <person name="Barbi F."/>
            <person name="Kohler A."/>
            <person name="Barry K."/>
            <person name="Baskaran P."/>
            <person name="Daum C."/>
            <person name="Fauchery L."/>
            <person name="Ihrmark K."/>
            <person name="Kuo A."/>
            <person name="LaButti K."/>
            <person name="Lipzen A."/>
            <person name="Morin E."/>
            <person name="Grigoriev I.V."/>
            <person name="Henrissat B."/>
            <person name="Lindahl B."/>
            <person name="Martin F."/>
        </authorList>
    </citation>
    <scope>NUCLEOTIDE SEQUENCE</scope>
    <source>
        <strain evidence="3">JB14</strain>
    </source>
</reference>
<dbReference type="Gene3D" id="3.90.79.10">
    <property type="entry name" value="Nucleoside Triphosphate Pyrophosphohydrolase"/>
    <property type="match status" value="1"/>
</dbReference>
<dbReference type="AlphaFoldDB" id="A0A6A4H9G0"/>
<dbReference type="Pfam" id="PF00293">
    <property type="entry name" value="NUDIX"/>
    <property type="match status" value="1"/>
</dbReference>
<protein>
    <recommendedName>
        <fullName evidence="2">Nudix hydrolase domain-containing protein</fullName>
    </recommendedName>
</protein>
<evidence type="ECO:0000313" key="4">
    <source>
        <dbReference type="Proteomes" id="UP000799118"/>
    </source>
</evidence>
<evidence type="ECO:0000313" key="3">
    <source>
        <dbReference type="EMBL" id="KAE9394862.1"/>
    </source>
</evidence>
<dbReference type="PANTHER" id="PTHR21340:SF0">
    <property type="entry name" value="BIS(5'-NUCLEOSYL)-TETRAPHOSPHATASE [ASYMMETRICAL]"/>
    <property type="match status" value="1"/>
</dbReference>
<dbReference type="EMBL" id="ML769542">
    <property type="protein sequence ID" value="KAE9394862.1"/>
    <property type="molecule type" value="Genomic_DNA"/>
</dbReference>
<keyword evidence="4" id="KW-1185">Reference proteome</keyword>
<keyword evidence="1" id="KW-0378">Hydrolase</keyword>
<evidence type="ECO:0000256" key="1">
    <source>
        <dbReference type="ARBA" id="ARBA00022801"/>
    </source>
</evidence>
<dbReference type="SUPFAM" id="SSF55811">
    <property type="entry name" value="Nudix"/>
    <property type="match status" value="1"/>
</dbReference>
<accession>A0A6A4H9G0</accession>
<dbReference type="InterPro" id="IPR051325">
    <property type="entry name" value="Nudix_hydrolase_domain"/>
</dbReference>
<feature type="domain" description="Nudix hydrolase" evidence="2">
    <location>
        <begin position="15"/>
        <end position="177"/>
    </location>
</feature>
<dbReference type="Proteomes" id="UP000799118">
    <property type="component" value="Unassembled WGS sequence"/>
</dbReference>
<gene>
    <name evidence="3" type="ORF">BT96DRAFT_923280</name>
</gene>
<dbReference type="OrthoDB" id="10259236at2759"/>
<evidence type="ECO:0000259" key="2">
    <source>
        <dbReference type="PROSITE" id="PS51462"/>
    </source>
</evidence>
<dbReference type="PANTHER" id="PTHR21340">
    <property type="entry name" value="DIADENOSINE 5,5-P1,P4-TETRAPHOSPHATE PYROPHOSPHOHYDROLASE MUTT"/>
    <property type="match status" value="1"/>
</dbReference>
<dbReference type="GO" id="GO:0006167">
    <property type="term" value="P:AMP biosynthetic process"/>
    <property type="evidence" value="ECO:0007669"/>
    <property type="project" value="TreeGrafter"/>
</dbReference>
<organism evidence="3 4">
    <name type="scientific">Gymnopus androsaceus JB14</name>
    <dbReference type="NCBI Taxonomy" id="1447944"/>
    <lineage>
        <taxon>Eukaryota</taxon>
        <taxon>Fungi</taxon>
        <taxon>Dikarya</taxon>
        <taxon>Basidiomycota</taxon>
        <taxon>Agaricomycotina</taxon>
        <taxon>Agaricomycetes</taxon>
        <taxon>Agaricomycetidae</taxon>
        <taxon>Agaricales</taxon>
        <taxon>Marasmiineae</taxon>
        <taxon>Omphalotaceae</taxon>
        <taxon>Gymnopus</taxon>
    </lineage>
</organism>
<proteinExistence type="predicted"/>
<name>A0A6A4H9G0_9AGAR</name>